<dbReference type="EMBL" id="FWFS01000001">
    <property type="protein sequence ID" value="SLN11041.1"/>
    <property type="molecule type" value="Genomic_DNA"/>
</dbReference>
<reference evidence="4 5" key="1">
    <citation type="submission" date="2017-03" db="EMBL/GenBank/DDBJ databases">
        <authorList>
            <person name="Afonso C.L."/>
            <person name="Miller P.J."/>
            <person name="Scott M.A."/>
            <person name="Spackman E."/>
            <person name="Goraichik I."/>
            <person name="Dimitrov K.M."/>
            <person name="Suarez D.L."/>
            <person name="Swayne D.E."/>
        </authorList>
    </citation>
    <scope>NUCLEOTIDE SEQUENCE [LARGE SCALE GENOMIC DNA]</scope>
    <source>
        <strain evidence="4 5">CECT 8620</strain>
    </source>
</reference>
<name>A0A1Y5R7Q8_9RHOB</name>
<feature type="domain" description="Phosphoribosyltransferase" evidence="2">
    <location>
        <begin position="184"/>
        <end position="239"/>
    </location>
</feature>
<dbReference type="RefSeq" id="WP_085834846.1">
    <property type="nucleotide sequence ID" value="NZ_FWFS01000001.1"/>
</dbReference>
<dbReference type="AlphaFoldDB" id="A0A1Y5R7Q8"/>
<evidence type="ECO:0000313" key="4">
    <source>
        <dbReference type="EMBL" id="SLN11041.1"/>
    </source>
</evidence>
<dbReference type="InterPro" id="IPR029057">
    <property type="entry name" value="PRTase-like"/>
</dbReference>
<dbReference type="Pfam" id="PF00156">
    <property type="entry name" value="Pribosyltran"/>
    <property type="match status" value="1"/>
</dbReference>
<evidence type="ECO:0000313" key="5">
    <source>
        <dbReference type="Proteomes" id="UP000193862"/>
    </source>
</evidence>
<proteinExistence type="inferred from homology"/>
<feature type="domain" description="Double zinc ribbon" evidence="3">
    <location>
        <begin position="9"/>
        <end position="68"/>
    </location>
</feature>
<dbReference type="PANTHER" id="PTHR47505:SF1">
    <property type="entry name" value="DNA UTILIZATION PROTEIN YHGH"/>
    <property type="match status" value="1"/>
</dbReference>
<evidence type="ECO:0000259" key="3">
    <source>
        <dbReference type="Pfam" id="PF18912"/>
    </source>
</evidence>
<dbReference type="InterPro" id="IPR051910">
    <property type="entry name" value="ComF/GntX_DNA_util-trans"/>
</dbReference>
<dbReference type="Pfam" id="PF18912">
    <property type="entry name" value="DZR_2"/>
    <property type="match status" value="1"/>
</dbReference>
<comment type="similarity">
    <text evidence="1">Belongs to the ComF/GntX family.</text>
</comment>
<evidence type="ECO:0000256" key="1">
    <source>
        <dbReference type="ARBA" id="ARBA00008007"/>
    </source>
</evidence>
<dbReference type="Proteomes" id="UP000193862">
    <property type="component" value="Unassembled WGS sequence"/>
</dbReference>
<dbReference type="PANTHER" id="PTHR47505">
    <property type="entry name" value="DNA UTILIZATION PROTEIN YHGH"/>
    <property type="match status" value="1"/>
</dbReference>
<accession>A0A1Y5R7Q8</accession>
<dbReference type="InterPro" id="IPR044005">
    <property type="entry name" value="DZR_2"/>
</dbReference>
<dbReference type="Gene3D" id="3.40.50.2020">
    <property type="match status" value="1"/>
</dbReference>
<organism evidence="4 5">
    <name type="scientific">Aquimixticola soesokkakensis</name>
    <dbReference type="NCBI Taxonomy" id="1519096"/>
    <lineage>
        <taxon>Bacteria</taxon>
        <taxon>Pseudomonadati</taxon>
        <taxon>Pseudomonadota</taxon>
        <taxon>Alphaproteobacteria</taxon>
        <taxon>Rhodobacterales</taxon>
        <taxon>Paracoccaceae</taxon>
        <taxon>Aquimixticola</taxon>
    </lineage>
</organism>
<dbReference type="OrthoDB" id="9779910at2"/>
<dbReference type="CDD" id="cd06223">
    <property type="entry name" value="PRTases_typeI"/>
    <property type="match status" value="1"/>
</dbReference>
<gene>
    <name evidence="4" type="ORF">AQS8620_00080</name>
</gene>
<dbReference type="InterPro" id="IPR000836">
    <property type="entry name" value="PRTase_dom"/>
</dbReference>
<dbReference type="SUPFAM" id="SSF53271">
    <property type="entry name" value="PRTase-like"/>
    <property type="match status" value="1"/>
</dbReference>
<sequence>MQSFGLTSLMRLIYPPACVACDAVVAQDNALCGACWAQMPFVNGMVCEGCGVPLVGEARAGDLCDACLQTPRNWGRGRAALVYRDLGRQMVLRLKHGDRMDLAVPAGVWLTRAAKPLIRPDTLVAPVPLHWVRFAQRGYNQSALLAQQVARLEAAQFCPDLLQRPRATAVMHGMSAQDRFTNVSGAFIAHPKRKALLKGRSVLLVDDVLTSGATLEAATQVCLEGGAARVDIVVLARVAKDA</sequence>
<evidence type="ECO:0000259" key="2">
    <source>
        <dbReference type="Pfam" id="PF00156"/>
    </source>
</evidence>
<protein>
    <submittedName>
        <fullName evidence="4">DNA utilization protein GntX</fullName>
    </submittedName>
</protein>
<keyword evidence="5" id="KW-1185">Reference proteome</keyword>